<dbReference type="Proteomes" id="UP000195221">
    <property type="component" value="Unassembled WGS sequence"/>
</dbReference>
<evidence type="ECO:0000313" key="3">
    <source>
        <dbReference type="Proteomes" id="UP000195221"/>
    </source>
</evidence>
<proteinExistence type="predicted"/>
<dbReference type="AlphaFoldDB" id="A0A242MXK9"/>
<evidence type="ECO:0000313" key="2">
    <source>
        <dbReference type="EMBL" id="OTP76125.1"/>
    </source>
</evidence>
<dbReference type="EMBL" id="NBTZ01000042">
    <property type="protein sequence ID" value="OTP76125.1"/>
    <property type="molecule type" value="Genomic_DNA"/>
</dbReference>
<dbReference type="GO" id="GO:0003677">
    <property type="term" value="F:DNA binding"/>
    <property type="evidence" value="ECO:0007669"/>
    <property type="project" value="UniProtKB-KW"/>
</dbReference>
<dbReference type="Gene3D" id="1.10.150.130">
    <property type="match status" value="1"/>
</dbReference>
<accession>A0A242MXK9</accession>
<protein>
    <submittedName>
        <fullName evidence="2">Phage-related integrase</fullName>
    </submittedName>
</protein>
<name>A0A242MXK9_CABSO</name>
<sequence length="137" mass="15854">MPTSMQARVEQFLVERRQLGFSDDGYVLRSFARYVHAAGHRGALTVELMAAWARSDRREGNDPRTWAQRLKRLRTFLRWLRQFEARTEIPDDSIFGRLPQRQAPNIFSEEEIVDLLARSSRLGPSPALPPSTNRCLD</sequence>
<evidence type="ECO:0000256" key="1">
    <source>
        <dbReference type="ARBA" id="ARBA00023125"/>
    </source>
</evidence>
<comment type="caution">
    <text evidence="2">The sequence shown here is derived from an EMBL/GenBank/DDBJ whole genome shotgun (WGS) entry which is preliminary data.</text>
</comment>
<reference evidence="2 3" key="1">
    <citation type="submission" date="2017-03" db="EMBL/GenBank/DDBJ databases">
        <title>Genome analysis of strain PAMC 26577.</title>
        <authorList>
            <person name="Oh H.-M."/>
            <person name="Yang J.-A."/>
        </authorList>
    </citation>
    <scope>NUCLEOTIDE SEQUENCE [LARGE SCALE GENOMIC DNA]</scope>
    <source>
        <strain evidence="2 3">PAMC 26577</strain>
    </source>
</reference>
<dbReference type="InterPro" id="IPR010998">
    <property type="entry name" value="Integrase_recombinase_N"/>
</dbReference>
<keyword evidence="1" id="KW-0238">DNA-binding</keyword>
<gene>
    <name evidence="2" type="ORF">PAMC26577_11940</name>
</gene>
<organism evidence="2 3">
    <name type="scientific">Caballeronia sordidicola</name>
    <name type="common">Burkholderia sordidicola</name>
    <dbReference type="NCBI Taxonomy" id="196367"/>
    <lineage>
        <taxon>Bacteria</taxon>
        <taxon>Pseudomonadati</taxon>
        <taxon>Pseudomonadota</taxon>
        <taxon>Betaproteobacteria</taxon>
        <taxon>Burkholderiales</taxon>
        <taxon>Burkholderiaceae</taxon>
        <taxon>Caballeronia</taxon>
    </lineage>
</organism>